<dbReference type="PROSITE" id="PS51173">
    <property type="entry name" value="CBM2"/>
    <property type="match status" value="1"/>
</dbReference>
<dbReference type="GO" id="GO:0030245">
    <property type="term" value="P:cellulose catabolic process"/>
    <property type="evidence" value="ECO:0007669"/>
    <property type="project" value="UniProtKB-KW"/>
</dbReference>
<dbReference type="HOGENOM" id="CLU_018488_0_0_11"/>
<keyword evidence="11" id="KW-1185">Reference proteome</keyword>
<evidence type="ECO:0000256" key="8">
    <source>
        <dbReference type="SAM" id="SignalP"/>
    </source>
</evidence>
<dbReference type="Pfam" id="PF00553">
    <property type="entry name" value="CBM_2"/>
    <property type="match status" value="1"/>
</dbReference>
<protein>
    <recommendedName>
        <fullName evidence="6">Endoglucanase</fullName>
        <ecNumber evidence="6">3.2.1.4</ecNumber>
    </recommendedName>
</protein>
<dbReference type="SMART" id="SM00637">
    <property type="entry name" value="CBD_II"/>
    <property type="match status" value="1"/>
</dbReference>
<evidence type="ECO:0000256" key="3">
    <source>
        <dbReference type="ARBA" id="ARBA00023001"/>
    </source>
</evidence>
<keyword evidence="4 6" id="KW-0326">Glycosidase</keyword>
<dbReference type="eggNOG" id="COG2730">
    <property type="taxonomic scope" value="Bacteria"/>
</dbReference>
<evidence type="ECO:0000313" key="10">
    <source>
        <dbReference type="EMBL" id="ACV09866.1"/>
    </source>
</evidence>
<evidence type="ECO:0000259" key="9">
    <source>
        <dbReference type="PROSITE" id="PS51173"/>
    </source>
</evidence>
<feature type="domain" description="CBM2" evidence="9">
    <location>
        <begin position="370"/>
        <end position="468"/>
    </location>
</feature>
<evidence type="ECO:0000313" key="11">
    <source>
        <dbReference type="Proteomes" id="UP000000628"/>
    </source>
</evidence>
<comment type="catalytic activity">
    <reaction evidence="1 6">
        <text>Endohydrolysis of (1-&gt;4)-beta-D-glucosidic linkages in cellulose, lichenin and cereal beta-D-glucans.</text>
        <dbReference type="EC" id="3.2.1.4"/>
    </reaction>
</comment>
<dbReference type="GO" id="GO:0008810">
    <property type="term" value="F:cellulase activity"/>
    <property type="evidence" value="ECO:0007669"/>
    <property type="project" value="UniProtKB-EC"/>
</dbReference>
<dbReference type="InterPro" id="IPR012291">
    <property type="entry name" value="CBM2_carb-bd_dom_sf"/>
</dbReference>
<dbReference type="STRING" id="471856.Jden_2229"/>
<dbReference type="PANTHER" id="PTHR42754">
    <property type="entry name" value="ENDOGLUCANASE"/>
    <property type="match status" value="1"/>
</dbReference>
<dbReference type="OrthoDB" id="9801198at2"/>
<dbReference type="Proteomes" id="UP000000628">
    <property type="component" value="Chromosome"/>
</dbReference>
<dbReference type="InterPro" id="IPR001547">
    <property type="entry name" value="Glyco_hydro_5"/>
</dbReference>
<dbReference type="Gene3D" id="2.60.40.290">
    <property type="match status" value="1"/>
</dbReference>
<comment type="similarity">
    <text evidence="6">Belongs to the glycosyl hydrolase 5 (cellulase A) family.</text>
</comment>
<feature type="compositionally biased region" description="Acidic residues" evidence="7">
    <location>
        <begin position="337"/>
        <end position="370"/>
    </location>
</feature>
<keyword evidence="3 6" id="KW-0136">Cellulose degradation</keyword>
<dbReference type="GO" id="GO:0030247">
    <property type="term" value="F:polysaccharide binding"/>
    <property type="evidence" value="ECO:0007669"/>
    <property type="project" value="UniProtKB-UniRule"/>
</dbReference>
<dbReference type="SUPFAM" id="SSF49384">
    <property type="entry name" value="Carbohydrate-binding domain"/>
    <property type="match status" value="1"/>
</dbReference>
<dbReference type="SUPFAM" id="SSF51445">
    <property type="entry name" value="(Trans)glycosidases"/>
    <property type="match status" value="1"/>
</dbReference>
<dbReference type="InterPro" id="IPR018366">
    <property type="entry name" value="CBM2_CS"/>
</dbReference>
<keyword evidence="6" id="KW-0119">Carbohydrate metabolism</keyword>
<feature type="signal peptide" evidence="8">
    <location>
        <begin position="1"/>
        <end position="28"/>
    </location>
</feature>
<dbReference type="CAZy" id="CBM2">
    <property type="family name" value="Carbohydrate-Binding Module Family 2"/>
</dbReference>
<feature type="region of interest" description="Disordered" evidence="7">
    <location>
        <begin position="331"/>
        <end position="376"/>
    </location>
</feature>
<accession>C7R1N1</accession>
<dbReference type="Gene3D" id="3.20.20.80">
    <property type="entry name" value="Glycosidases"/>
    <property type="match status" value="1"/>
</dbReference>
<dbReference type="PANTHER" id="PTHR42754:SF1">
    <property type="entry name" value="LIPOPROTEIN"/>
    <property type="match status" value="1"/>
</dbReference>
<reference evidence="10 11" key="1">
    <citation type="journal article" date="2009" name="Stand. Genomic Sci.">
        <title>Complete genome sequence of Jonesia denitrificans type strain (Prevot 55134).</title>
        <authorList>
            <person name="Pukall R."/>
            <person name="Gehrich-Schroter G."/>
            <person name="Lapidus A."/>
            <person name="Nolan M."/>
            <person name="Glavina Del Rio T."/>
            <person name="Lucas S."/>
            <person name="Chen F."/>
            <person name="Tice H."/>
            <person name="Pitluck S."/>
            <person name="Cheng J.F."/>
            <person name="Copeland A."/>
            <person name="Saunders E."/>
            <person name="Brettin T."/>
            <person name="Detter J.C."/>
            <person name="Bruce D."/>
            <person name="Goodwin L."/>
            <person name="Pati A."/>
            <person name="Ivanova N."/>
            <person name="Mavromatis K."/>
            <person name="Ovchinnikova G."/>
            <person name="Chen A."/>
            <person name="Palaniappan K."/>
            <person name="Land M."/>
            <person name="Hauser L."/>
            <person name="Chang Y.J."/>
            <person name="Jeffries C.D."/>
            <person name="Chain P."/>
            <person name="Goker M."/>
            <person name="Bristow J."/>
            <person name="Eisen J.A."/>
            <person name="Markowitz V."/>
            <person name="Hugenholtz P."/>
            <person name="Kyrpides N.C."/>
            <person name="Klenk H.P."/>
            <person name="Han C."/>
        </authorList>
    </citation>
    <scope>NUCLEOTIDE SEQUENCE [LARGE SCALE GENOMIC DNA]</scope>
    <source>
        <strain evidence="11">ATCC 14870 / DSM 20603 / BCRC 15368 / CIP 55.134 / JCM 11481 / NBRC 15587 / NCTC 10816 / Prevot 55134</strain>
    </source>
</reference>
<evidence type="ECO:0000256" key="6">
    <source>
        <dbReference type="RuleBase" id="RU361153"/>
    </source>
</evidence>
<keyword evidence="8" id="KW-0732">Signal</keyword>
<dbReference type="CAZy" id="GH5">
    <property type="family name" value="Glycoside Hydrolase Family 5"/>
</dbReference>
<proteinExistence type="inferred from homology"/>
<dbReference type="PROSITE" id="PS00561">
    <property type="entry name" value="CBM2_A"/>
    <property type="match status" value="1"/>
</dbReference>
<dbReference type="InterPro" id="IPR008965">
    <property type="entry name" value="CBM2/CBM3_carb-bd_dom_sf"/>
</dbReference>
<dbReference type="AlphaFoldDB" id="C7R1N1"/>
<name>C7R1N1_JONDD</name>
<feature type="chain" id="PRO_5002983436" description="Endoglucanase" evidence="8">
    <location>
        <begin position="29"/>
        <end position="468"/>
    </location>
</feature>
<dbReference type="EMBL" id="CP001706">
    <property type="protein sequence ID" value="ACV09866.1"/>
    <property type="molecule type" value="Genomic_DNA"/>
</dbReference>
<dbReference type="RefSeq" id="WP_015772494.1">
    <property type="nucleotide sequence ID" value="NC_013174.1"/>
</dbReference>
<evidence type="ECO:0000256" key="1">
    <source>
        <dbReference type="ARBA" id="ARBA00000966"/>
    </source>
</evidence>
<evidence type="ECO:0000256" key="4">
    <source>
        <dbReference type="ARBA" id="ARBA00023295"/>
    </source>
</evidence>
<evidence type="ECO:0000256" key="2">
    <source>
        <dbReference type="ARBA" id="ARBA00022801"/>
    </source>
</evidence>
<dbReference type="InterPro" id="IPR017853">
    <property type="entry name" value="GH"/>
</dbReference>
<gene>
    <name evidence="10" type="ordered locus">Jden_2229</name>
</gene>
<dbReference type="Pfam" id="PF00150">
    <property type="entry name" value="Cellulase"/>
    <property type="match status" value="1"/>
</dbReference>
<dbReference type="EC" id="3.2.1.4" evidence="6"/>
<evidence type="ECO:0000256" key="5">
    <source>
        <dbReference type="ARBA" id="ARBA00023326"/>
    </source>
</evidence>
<organism evidence="10 11">
    <name type="scientific">Jonesia denitrificans (strain ATCC 14870 / DSM 20603 / BCRC 15368 / CIP 55.134 / JCM 11481 / NBRC 15587 / NCTC 10816 / Prevot 55134)</name>
    <name type="common">Listeria denitrificans</name>
    <dbReference type="NCBI Taxonomy" id="471856"/>
    <lineage>
        <taxon>Bacteria</taxon>
        <taxon>Bacillati</taxon>
        <taxon>Actinomycetota</taxon>
        <taxon>Actinomycetes</taxon>
        <taxon>Micrococcales</taxon>
        <taxon>Jonesiaceae</taxon>
        <taxon>Jonesia</taxon>
    </lineage>
</organism>
<sequence>MKIRHAVAAATALAATAALTLPVTVAHADPEPVGIHVKDGRIYEADGTELIMRGVNHAHTWYTGQTQSFADIGSLGANTVRTVLSNGVKWQRNDAADVANVIDLAKDAKLISMLEVHDTTGYGDQYADPPRSTLSEAADYWVDLKDVLIGQEDYVMINIGNEPYGNDAATNASYVAETKAAIATMRDAGLEHTIVVDAPSWGQDWQYLMRDNAQEIYDADPTGNTVFSVHMYQVFGTPASVTNYLEYFLDRDLPIIVGEFGWEHQNEVVAWEAILSESERLRTGYLGWSWSGNTEPYLDLALNFDKNNLSQWGEDLFFGPNGIQETATVASIFGGDPGEDPTDPGEEPTDPGEEPTDPGEEPTDPGEEPTDPSTGVCTAEYRTVGQWQGGFQGELTVTAASALSSWTLTWDAPGVTVTNSWGGQTTASGSTLTTVNEAWNGTLSAGATATVGFIGQGTPPAALEVACH</sequence>
<dbReference type="KEGG" id="jde:Jden_2229"/>
<keyword evidence="2 6" id="KW-0378">Hydrolase</keyword>
<dbReference type="InterPro" id="IPR001919">
    <property type="entry name" value="CBD2"/>
</dbReference>
<keyword evidence="5 6" id="KW-0624">Polysaccharide degradation</keyword>
<evidence type="ECO:0000256" key="7">
    <source>
        <dbReference type="SAM" id="MobiDB-lite"/>
    </source>
</evidence>